<feature type="compositionally biased region" description="Low complexity" evidence="1">
    <location>
        <begin position="130"/>
        <end position="144"/>
    </location>
</feature>
<dbReference type="EMBL" id="CADCTP010000179">
    <property type="protein sequence ID" value="CAA9251563.1"/>
    <property type="molecule type" value="Genomic_DNA"/>
</dbReference>
<reference evidence="2" key="1">
    <citation type="submission" date="2020-02" db="EMBL/GenBank/DDBJ databases">
        <authorList>
            <person name="Meier V. D."/>
        </authorList>
    </citation>
    <scope>NUCLEOTIDE SEQUENCE</scope>
    <source>
        <strain evidence="2">AVDCRST_MAG41</strain>
    </source>
</reference>
<accession>A0A6J4IIR0</accession>
<proteinExistence type="predicted"/>
<feature type="non-terminal residue" evidence="2">
    <location>
        <position position="1"/>
    </location>
</feature>
<protein>
    <submittedName>
        <fullName evidence="2">Uncharacterized protein</fullName>
    </submittedName>
</protein>
<feature type="compositionally biased region" description="Basic residues" evidence="1">
    <location>
        <begin position="145"/>
        <end position="159"/>
    </location>
</feature>
<feature type="region of interest" description="Disordered" evidence="1">
    <location>
        <begin position="22"/>
        <end position="176"/>
    </location>
</feature>
<feature type="compositionally biased region" description="Low complexity" evidence="1">
    <location>
        <begin position="88"/>
        <end position="102"/>
    </location>
</feature>
<name>A0A6J4IIR0_9ACTN</name>
<feature type="non-terminal residue" evidence="2">
    <location>
        <position position="176"/>
    </location>
</feature>
<organism evidence="2">
    <name type="scientific">uncultured Mycobacteriales bacterium</name>
    <dbReference type="NCBI Taxonomy" id="581187"/>
    <lineage>
        <taxon>Bacteria</taxon>
        <taxon>Bacillati</taxon>
        <taxon>Actinomycetota</taxon>
        <taxon>Actinomycetes</taxon>
        <taxon>Mycobacteriales</taxon>
        <taxon>environmental samples</taxon>
    </lineage>
</organism>
<evidence type="ECO:0000313" key="2">
    <source>
        <dbReference type="EMBL" id="CAA9251563.1"/>
    </source>
</evidence>
<dbReference type="AlphaFoldDB" id="A0A6J4IIR0"/>
<feature type="compositionally biased region" description="Basic residues" evidence="1">
    <location>
        <begin position="166"/>
        <end position="176"/>
    </location>
</feature>
<gene>
    <name evidence="2" type="ORF">AVDCRST_MAG41-1923</name>
</gene>
<sequence length="176" mass="18483">AGPGPPPAAVRCAGALPLRLRVHRGRDDDRPGLDRDGRRDRPRVLRRVHRVRPGPGDPVGAPARAGQAALPRRPGLALPGADPRRPARLPAGAGRADRALGLVRGVRPRGAGPAVGVDDRPAPGDPAVHPRAGAALGGRRPPAAARRRQRPARRARRRPAQPGPLARHRGGRRPGL</sequence>
<evidence type="ECO:0000256" key="1">
    <source>
        <dbReference type="SAM" id="MobiDB-lite"/>
    </source>
</evidence>
<feature type="compositionally biased region" description="Basic and acidic residues" evidence="1">
    <location>
        <begin position="25"/>
        <end position="43"/>
    </location>
</feature>